<protein>
    <submittedName>
        <fullName evidence="5">Uncharacterized protein</fullName>
    </submittedName>
</protein>
<dbReference type="PROSITE" id="PS50005">
    <property type="entry name" value="TPR"/>
    <property type="match status" value="10"/>
</dbReference>
<feature type="repeat" description="TPR" evidence="3">
    <location>
        <begin position="507"/>
        <end position="540"/>
    </location>
</feature>
<feature type="repeat" description="TPR" evidence="3">
    <location>
        <begin position="473"/>
        <end position="506"/>
    </location>
</feature>
<dbReference type="SUPFAM" id="SSF81901">
    <property type="entry name" value="HCP-like"/>
    <property type="match status" value="1"/>
</dbReference>
<keyword evidence="1" id="KW-0677">Repeat</keyword>
<reference evidence="5 6" key="1">
    <citation type="submission" date="2015-10" db="EMBL/GenBank/DDBJ databases">
        <authorList>
            <person name="Gilbert D.G."/>
        </authorList>
    </citation>
    <scope>NUCLEOTIDE SEQUENCE [LARGE SCALE GENOMIC DNA]</scope>
    <source>
        <strain evidence="5 6">NRRL B-16712</strain>
    </source>
</reference>
<dbReference type="Pfam" id="PF13181">
    <property type="entry name" value="TPR_8"/>
    <property type="match status" value="1"/>
</dbReference>
<dbReference type="Pfam" id="PF07719">
    <property type="entry name" value="TPR_2"/>
    <property type="match status" value="1"/>
</dbReference>
<evidence type="ECO:0000256" key="4">
    <source>
        <dbReference type="SAM" id="Phobius"/>
    </source>
</evidence>
<feature type="repeat" description="TPR" evidence="3">
    <location>
        <begin position="405"/>
        <end position="438"/>
    </location>
</feature>
<dbReference type="InterPro" id="IPR019734">
    <property type="entry name" value="TPR_rpt"/>
</dbReference>
<organism evidence="5 6">
    <name type="scientific">Actinoplanes awajinensis subsp. mycoplanecinus</name>
    <dbReference type="NCBI Taxonomy" id="135947"/>
    <lineage>
        <taxon>Bacteria</taxon>
        <taxon>Bacillati</taxon>
        <taxon>Actinomycetota</taxon>
        <taxon>Actinomycetes</taxon>
        <taxon>Micromonosporales</taxon>
        <taxon>Micromonosporaceae</taxon>
        <taxon>Actinoplanes</taxon>
    </lineage>
</organism>
<feature type="transmembrane region" description="Helical" evidence="4">
    <location>
        <begin position="6"/>
        <end position="25"/>
    </location>
</feature>
<feature type="repeat" description="TPR" evidence="3">
    <location>
        <begin position="609"/>
        <end position="642"/>
    </location>
</feature>
<evidence type="ECO:0000313" key="5">
    <source>
        <dbReference type="EMBL" id="KUL29582.1"/>
    </source>
</evidence>
<gene>
    <name evidence="5" type="ORF">ADL15_27055</name>
</gene>
<dbReference type="Pfam" id="PF13432">
    <property type="entry name" value="TPR_16"/>
    <property type="match status" value="4"/>
</dbReference>
<dbReference type="Proteomes" id="UP000053244">
    <property type="component" value="Unassembled WGS sequence"/>
</dbReference>
<feature type="repeat" description="TPR" evidence="3">
    <location>
        <begin position="643"/>
        <end position="676"/>
    </location>
</feature>
<evidence type="ECO:0000256" key="1">
    <source>
        <dbReference type="ARBA" id="ARBA00022737"/>
    </source>
</evidence>
<feature type="repeat" description="TPR" evidence="3">
    <location>
        <begin position="783"/>
        <end position="816"/>
    </location>
</feature>
<evidence type="ECO:0000256" key="2">
    <source>
        <dbReference type="ARBA" id="ARBA00022803"/>
    </source>
</evidence>
<feature type="repeat" description="TPR" evidence="3">
    <location>
        <begin position="749"/>
        <end position="782"/>
    </location>
</feature>
<sequence length="1012" mass="110126">MRLLARATVVLLVAVGLISVLALLLDEHRRDGVLQFRQAGLALLQVGGILLLLFLAIGLITWLSQPMGMAFENATGDPELSGATLAQSIAGELQRIEAVHAAEAQSRKRRAAVPSVSLQPAVLSRRETMASSVLAPLAPSGRADAVAAIGTIDVAGASLPLGSMLAAVKQLWPLPRSGVMIAGRLRREGESLALTVHVRRGRKAMPHEFTVTAQSGDTWRSYNALVTASAIRIAYGLTPDDRGISNAGFGHLTRALEFYHDFQRIGDRQALESAVGEAHAIPAGDDRQPDVRGLIYNLGICCLQVRDLAGSERLLLRARRADPSDAVIGNAVGMLYFEQRRFTEAKEILLVTTRLNPSHLWDRLSNGECRYASWNQLGNTYVELADYVRAIEAYQEAVKRPRDWAVPHSGLGNAYLQQHRWDDAEREYDRALAIDETSAYARCGLGNLEARRSRFQKAFDHYNEALRHDVLFASAWNGLGEVHAALGRYKEAVAAHEQALELRPDDLYSLSSLGDTYRKQRDLDRALEVLERARGIDDSAAYVWRNLGELHLARNDPAEAAHAFAEAVRRDPRDAVAWDGRARAARILDNSGEEQDSLLQAARENPMEPWGWNQLGDAYRRGGLHQESLQAHEMALSRDPDNSYALDGMGKALLALGDFDQARRMHEAAQRADPANAFAAHGVADVLMARGDYRGSIAANERALRIDEQAAYARNSIGDAYERLREYPEAEGQFRATLEKSGQDGAATAYAYDGLARVALAQGRHASALDAAQQAYDLRPRLAFPLVTIGNIHLAQGTYDEAVEAFRQALARNPAKMAAWDGLGRAYVWQGDFATASETYQKAVAACGDDGRLSLGAADVAVRSAVARSEGGSLDNALKDYETAIAMNPALSTVAHVRLAVLAAHRGDPATARQHAGAALHDFPCCWQRRPLPDADLRELRALALLITGDRKSAAAARDKARATLPIGARFDSVRVGVYDLLTEDQVPGFTEFAAEIPRGPELVGNTPPDGG</sequence>
<proteinExistence type="predicted"/>
<dbReference type="PANTHER" id="PTHR12558">
    <property type="entry name" value="CELL DIVISION CYCLE 16,23,27"/>
    <property type="match status" value="1"/>
</dbReference>
<feature type="repeat" description="TPR" evidence="3">
    <location>
        <begin position="371"/>
        <end position="404"/>
    </location>
</feature>
<name>A0A101JMR0_9ACTN</name>
<feature type="repeat" description="TPR" evidence="3">
    <location>
        <begin position="817"/>
        <end position="850"/>
    </location>
</feature>
<feature type="transmembrane region" description="Helical" evidence="4">
    <location>
        <begin position="41"/>
        <end position="63"/>
    </location>
</feature>
<accession>A0A101JMR0</accession>
<dbReference type="Pfam" id="PF13424">
    <property type="entry name" value="TPR_12"/>
    <property type="match status" value="2"/>
</dbReference>
<evidence type="ECO:0000313" key="6">
    <source>
        <dbReference type="Proteomes" id="UP000053244"/>
    </source>
</evidence>
<feature type="repeat" description="TPR" evidence="3">
    <location>
        <begin position="541"/>
        <end position="574"/>
    </location>
</feature>
<dbReference type="Gene3D" id="1.25.40.10">
    <property type="entry name" value="Tetratricopeptide repeat domain"/>
    <property type="match status" value="4"/>
</dbReference>
<dbReference type="SUPFAM" id="SSF48452">
    <property type="entry name" value="TPR-like"/>
    <property type="match status" value="3"/>
</dbReference>
<dbReference type="EMBL" id="LLZH01000277">
    <property type="protein sequence ID" value="KUL29582.1"/>
    <property type="molecule type" value="Genomic_DNA"/>
</dbReference>
<keyword evidence="4" id="KW-0812">Transmembrane</keyword>
<keyword evidence="4" id="KW-1133">Transmembrane helix</keyword>
<dbReference type="PROSITE" id="PS50293">
    <property type="entry name" value="TPR_REGION"/>
    <property type="match status" value="2"/>
</dbReference>
<dbReference type="SMART" id="SM00028">
    <property type="entry name" value="TPR"/>
    <property type="match status" value="16"/>
</dbReference>
<dbReference type="InterPro" id="IPR011990">
    <property type="entry name" value="TPR-like_helical_dom_sf"/>
</dbReference>
<dbReference type="AlphaFoldDB" id="A0A101JMR0"/>
<evidence type="ECO:0000256" key="3">
    <source>
        <dbReference type="PROSITE-ProRule" id="PRU00339"/>
    </source>
</evidence>
<comment type="caution">
    <text evidence="5">The sequence shown here is derived from an EMBL/GenBank/DDBJ whole genome shotgun (WGS) entry which is preliminary data.</text>
</comment>
<dbReference type="PANTHER" id="PTHR12558:SF13">
    <property type="entry name" value="CELL DIVISION CYCLE PROTEIN 27 HOMOLOG"/>
    <property type="match status" value="1"/>
</dbReference>
<keyword evidence="2 3" id="KW-0802">TPR repeat</keyword>
<dbReference type="InterPro" id="IPR013105">
    <property type="entry name" value="TPR_2"/>
</dbReference>
<keyword evidence="6" id="KW-1185">Reference proteome</keyword>
<keyword evidence="4" id="KW-0472">Membrane</keyword>